<accession>A0ABR2H341</accession>
<evidence type="ECO:0008006" key="3">
    <source>
        <dbReference type="Google" id="ProtNLM"/>
    </source>
</evidence>
<proteinExistence type="predicted"/>
<dbReference type="Pfam" id="PF13306">
    <property type="entry name" value="LRR_5"/>
    <property type="match status" value="2"/>
</dbReference>
<evidence type="ECO:0000313" key="1">
    <source>
        <dbReference type="EMBL" id="KAK8840622.1"/>
    </source>
</evidence>
<protein>
    <recommendedName>
        <fullName evidence="3">Protein kinase domain-containing protein</fullName>
    </recommendedName>
</protein>
<keyword evidence="2" id="KW-1185">Reference proteome</keyword>
<dbReference type="EMBL" id="JAPFFF010000044">
    <property type="protein sequence ID" value="KAK8840622.1"/>
    <property type="molecule type" value="Genomic_DNA"/>
</dbReference>
<evidence type="ECO:0000313" key="2">
    <source>
        <dbReference type="Proteomes" id="UP001470230"/>
    </source>
</evidence>
<dbReference type="PANTHER" id="PTHR45661">
    <property type="entry name" value="SURFACE ANTIGEN"/>
    <property type="match status" value="1"/>
</dbReference>
<dbReference type="SUPFAM" id="SSF56112">
    <property type="entry name" value="Protein kinase-like (PK-like)"/>
    <property type="match status" value="1"/>
</dbReference>
<sequence>MKARVVVDIIFEMIFIHKHHIMNRDLKIENILLNSKCMKPESKDRPSFEEILIEMRKKLLLTLTIPNYIKFIEPFAFCDCPKLRTVEISPESELQTIGKKAFADTSIEKFTISPHITKICKGSFRFCIDLQTFEIPNNSILKTIEKDAFKDLPIERFTIPSSCTNLEEGWRSGTKKLKKIELSLDNPIYKKYEDKMIIKKSNEEEENYDVLVFCERDIEKVTIPIFIKKIDSFAFQYCERLKEVEILPNSDLEIIDIHAFNRSSIEKFTVPPHLTLICEGAFSNSKICMFEIPENSELKTIEKEAFTNSSIESFTFSPHITQISESLFQYCGNIQSIQFQECFFQIHRLDSLKYRQISLNFKKDGAKKHHI</sequence>
<dbReference type="Proteomes" id="UP001470230">
    <property type="component" value="Unassembled WGS sequence"/>
</dbReference>
<dbReference type="InterPro" id="IPR026906">
    <property type="entry name" value="LRR_5"/>
</dbReference>
<organism evidence="1 2">
    <name type="scientific">Tritrichomonas musculus</name>
    <dbReference type="NCBI Taxonomy" id="1915356"/>
    <lineage>
        <taxon>Eukaryota</taxon>
        <taxon>Metamonada</taxon>
        <taxon>Parabasalia</taxon>
        <taxon>Tritrichomonadida</taxon>
        <taxon>Tritrichomonadidae</taxon>
        <taxon>Tritrichomonas</taxon>
    </lineage>
</organism>
<name>A0ABR2H341_9EUKA</name>
<dbReference type="PANTHER" id="PTHR45661:SF3">
    <property type="entry name" value="IG-LIKE DOMAIN-CONTAINING PROTEIN"/>
    <property type="match status" value="1"/>
</dbReference>
<dbReference type="Gene3D" id="3.80.10.10">
    <property type="entry name" value="Ribonuclease Inhibitor"/>
    <property type="match status" value="2"/>
</dbReference>
<dbReference type="InterPro" id="IPR011009">
    <property type="entry name" value="Kinase-like_dom_sf"/>
</dbReference>
<dbReference type="InterPro" id="IPR053139">
    <property type="entry name" value="Surface_bspA-like"/>
</dbReference>
<reference evidence="1 2" key="1">
    <citation type="submission" date="2024-04" db="EMBL/GenBank/DDBJ databases">
        <title>Tritrichomonas musculus Genome.</title>
        <authorList>
            <person name="Alves-Ferreira E."/>
            <person name="Grigg M."/>
            <person name="Lorenzi H."/>
            <person name="Galac M."/>
        </authorList>
    </citation>
    <scope>NUCLEOTIDE SEQUENCE [LARGE SCALE GENOMIC DNA]</scope>
    <source>
        <strain evidence="1 2">EAF2021</strain>
    </source>
</reference>
<dbReference type="SUPFAM" id="SSF52058">
    <property type="entry name" value="L domain-like"/>
    <property type="match status" value="1"/>
</dbReference>
<dbReference type="InterPro" id="IPR032675">
    <property type="entry name" value="LRR_dom_sf"/>
</dbReference>
<comment type="caution">
    <text evidence="1">The sequence shown here is derived from an EMBL/GenBank/DDBJ whole genome shotgun (WGS) entry which is preliminary data.</text>
</comment>
<gene>
    <name evidence="1" type="ORF">M9Y10_030394</name>
</gene>